<dbReference type="PROSITE" id="PS00131">
    <property type="entry name" value="CARBOXYPEPT_SER_SER"/>
    <property type="match status" value="1"/>
</dbReference>
<dbReference type="eggNOG" id="KOG1282">
    <property type="taxonomic scope" value="Eukaryota"/>
</dbReference>
<keyword evidence="4 7" id="KW-0732">Signal</keyword>
<dbReference type="InterPro" id="IPR029058">
    <property type="entry name" value="AB_hydrolase_fold"/>
</dbReference>
<dbReference type="OMA" id="EMADQFV"/>
<dbReference type="PANTHER" id="PTHR11802">
    <property type="entry name" value="SERINE PROTEASE FAMILY S10 SERINE CARBOXYPEPTIDASE"/>
    <property type="match status" value="1"/>
</dbReference>
<evidence type="ECO:0000256" key="7">
    <source>
        <dbReference type="RuleBase" id="RU361156"/>
    </source>
</evidence>
<dbReference type="EC" id="3.4.16.-" evidence="7"/>
<evidence type="ECO:0000256" key="5">
    <source>
        <dbReference type="ARBA" id="ARBA00022801"/>
    </source>
</evidence>
<keyword evidence="5 7" id="KW-0378">Hydrolase</keyword>
<dbReference type="EMBL" id="KK853243">
    <property type="protein sequence ID" value="KDR09452.1"/>
    <property type="molecule type" value="Genomic_DNA"/>
</dbReference>
<dbReference type="STRING" id="136037.A0A067QKM7"/>
<dbReference type="PANTHER" id="PTHR11802:SF472">
    <property type="entry name" value="SERINE CARBOXYPEPTIDASE CPVL-RELATED"/>
    <property type="match status" value="1"/>
</dbReference>
<dbReference type="GO" id="GO:0006508">
    <property type="term" value="P:proteolysis"/>
    <property type="evidence" value="ECO:0007669"/>
    <property type="project" value="UniProtKB-KW"/>
</dbReference>
<evidence type="ECO:0000313" key="9">
    <source>
        <dbReference type="Proteomes" id="UP000027135"/>
    </source>
</evidence>
<sequence length="463" mass="52227">MLLHVCLLWSILTTATCLFNVYPKIKLISHKGDPGKPLFLTPLIEAGRIKEAQDAAKVGPLRGAENVTSFSGYLTVNKAFNSNLFFWFFPVEIANYTSAPVILWLQGGPGASSLFGLFTENGPFSVNSKLYLKPRKFSWTKTASVIYIDNPVGTGYSFTGGDDGYAKNETIVGEDLYNALLQFFQLFPELQKSEFYVTGESYAGKYVPAVSYTIHTKNQVAKQLINFKGMAIGNGLCDPEHMLKYGDYLYQIGLIDINAKAIFHDAEQLLIKYIQQKKWNEAFDVFDTLLNGDTRWGTLFYNLTGFTFYFNYLHSKGRANDFMGTYIQLAEVRKAIHVGNLTFHTDNRVEEHLKEDVMQSVKPWVEVLLEKYKVLIYNGQLDIIVAYPLTLGFLQALDWSGAAAYKKAPRVQWHVGNSLAGYARSVGNFTEILVRDAGHMVPSDQPKWAFDLINRFTANKPFN</sequence>
<feature type="chain" id="PRO_5005103751" description="Carboxypeptidase" evidence="7">
    <location>
        <begin position="18"/>
        <end position="463"/>
    </location>
</feature>
<dbReference type="SUPFAM" id="SSF53474">
    <property type="entry name" value="alpha/beta-Hydrolases"/>
    <property type="match status" value="1"/>
</dbReference>
<evidence type="ECO:0000256" key="2">
    <source>
        <dbReference type="ARBA" id="ARBA00022645"/>
    </source>
</evidence>
<dbReference type="InParanoid" id="A0A067QKM7"/>
<evidence type="ECO:0000256" key="6">
    <source>
        <dbReference type="ARBA" id="ARBA00023180"/>
    </source>
</evidence>
<gene>
    <name evidence="8" type="ORF">L798_15659</name>
</gene>
<evidence type="ECO:0000256" key="1">
    <source>
        <dbReference type="ARBA" id="ARBA00009431"/>
    </source>
</evidence>
<evidence type="ECO:0000313" key="8">
    <source>
        <dbReference type="EMBL" id="KDR09452.1"/>
    </source>
</evidence>
<evidence type="ECO:0000256" key="3">
    <source>
        <dbReference type="ARBA" id="ARBA00022670"/>
    </source>
</evidence>
<dbReference type="Proteomes" id="UP000027135">
    <property type="component" value="Unassembled WGS sequence"/>
</dbReference>
<dbReference type="Gene3D" id="3.40.50.1820">
    <property type="entry name" value="alpha/beta hydrolase"/>
    <property type="match status" value="1"/>
</dbReference>
<dbReference type="FunCoup" id="A0A067QKM7">
    <property type="interactions" value="56"/>
</dbReference>
<keyword evidence="2 7" id="KW-0121">Carboxypeptidase</keyword>
<evidence type="ECO:0000256" key="4">
    <source>
        <dbReference type="ARBA" id="ARBA00022729"/>
    </source>
</evidence>
<dbReference type="GO" id="GO:0004185">
    <property type="term" value="F:serine-type carboxypeptidase activity"/>
    <property type="evidence" value="ECO:0007669"/>
    <property type="project" value="UniProtKB-UniRule"/>
</dbReference>
<dbReference type="PROSITE" id="PS00560">
    <property type="entry name" value="CARBOXYPEPT_SER_HIS"/>
    <property type="match status" value="1"/>
</dbReference>
<feature type="signal peptide" evidence="7">
    <location>
        <begin position="1"/>
        <end position="17"/>
    </location>
</feature>
<keyword evidence="9" id="KW-1185">Reference proteome</keyword>
<dbReference type="AlphaFoldDB" id="A0A067QKM7"/>
<dbReference type="Pfam" id="PF00450">
    <property type="entry name" value="Peptidase_S10"/>
    <property type="match status" value="1"/>
</dbReference>
<dbReference type="InterPro" id="IPR001563">
    <property type="entry name" value="Peptidase_S10"/>
</dbReference>
<dbReference type="PRINTS" id="PR00724">
    <property type="entry name" value="CRBOXYPTASEC"/>
</dbReference>
<name>A0A067QKM7_ZOONE</name>
<protein>
    <recommendedName>
        <fullName evidence="7">Carboxypeptidase</fullName>
        <ecNumber evidence="7">3.4.16.-</ecNumber>
    </recommendedName>
</protein>
<dbReference type="InterPro" id="IPR033124">
    <property type="entry name" value="Ser_caboxypep_his_AS"/>
</dbReference>
<accession>A0A067QKM7</accession>
<dbReference type="FunFam" id="3.40.50.1820:FF:000096">
    <property type="entry name" value="Carboxypeptidase vitellogenic-like"/>
    <property type="match status" value="1"/>
</dbReference>
<keyword evidence="6" id="KW-0325">Glycoprotein</keyword>
<proteinExistence type="inferred from homology"/>
<reference evidence="8 9" key="1">
    <citation type="journal article" date="2014" name="Nat. Commun.">
        <title>Molecular traces of alternative social organization in a termite genome.</title>
        <authorList>
            <person name="Terrapon N."/>
            <person name="Li C."/>
            <person name="Robertson H.M."/>
            <person name="Ji L."/>
            <person name="Meng X."/>
            <person name="Booth W."/>
            <person name="Chen Z."/>
            <person name="Childers C.P."/>
            <person name="Glastad K.M."/>
            <person name="Gokhale K."/>
            <person name="Gowin J."/>
            <person name="Gronenberg W."/>
            <person name="Hermansen R.A."/>
            <person name="Hu H."/>
            <person name="Hunt B.G."/>
            <person name="Huylmans A.K."/>
            <person name="Khalil S.M."/>
            <person name="Mitchell R.D."/>
            <person name="Munoz-Torres M.C."/>
            <person name="Mustard J.A."/>
            <person name="Pan H."/>
            <person name="Reese J.T."/>
            <person name="Scharf M.E."/>
            <person name="Sun F."/>
            <person name="Vogel H."/>
            <person name="Xiao J."/>
            <person name="Yang W."/>
            <person name="Yang Z."/>
            <person name="Yang Z."/>
            <person name="Zhou J."/>
            <person name="Zhu J."/>
            <person name="Brent C.S."/>
            <person name="Elsik C.G."/>
            <person name="Goodisman M.A."/>
            <person name="Liberles D.A."/>
            <person name="Roe R.M."/>
            <person name="Vargo E.L."/>
            <person name="Vilcinskas A."/>
            <person name="Wang J."/>
            <person name="Bornberg-Bauer E."/>
            <person name="Korb J."/>
            <person name="Zhang G."/>
            <person name="Liebig J."/>
        </authorList>
    </citation>
    <scope>NUCLEOTIDE SEQUENCE [LARGE SCALE GENOMIC DNA]</scope>
    <source>
        <tissue evidence="8">Whole organism</tissue>
    </source>
</reference>
<keyword evidence="3 7" id="KW-0645">Protease</keyword>
<organism evidence="8 9">
    <name type="scientific">Zootermopsis nevadensis</name>
    <name type="common">Dampwood termite</name>
    <dbReference type="NCBI Taxonomy" id="136037"/>
    <lineage>
        <taxon>Eukaryota</taxon>
        <taxon>Metazoa</taxon>
        <taxon>Ecdysozoa</taxon>
        <taxon>Arthropoda</taxon>
        <taxon>Hexapoda</taxon>
        <taxon>Insecta</taxon>
        <taxon>Pterygota</taxon>
        <taxon>Neoptera</taxon>
        <taxon>Polyneoptera</taxon>
        <taxon>Dictyoptera</taxon>
        <taxon>Blattodea</taxon>
        <taxon>Blattoidea</taxon>
        <taxon>Termitoidae</taxon>
        <taxon>Termopsidae</taxon>
        <taxon>Zootermopsis</taxon>
    </lineage>
</organism>
<dbReference type="InterPro" id="IPR018202">
    <property type="entry name" value="Ser_caboxypep_ser_AS"/>
</dbReference>
<comment type="similarity">
    <text evidence="1 7">Belongs to the peptidase S10 family.</text>
</comment>
<dbReference type="OrthoDB" id="443318at2759"/>